<dbReference type="EMBL" id="JANUHB010000003">
    <property type="protein sequence ID" value="MCS0809195.1"/>
    <property type="molecule type" value="Genomic_DNA"/>
</dbReference>
<evidence type="ECO:0000313" key="2">
    <source>
        <dbReference type="Proteomes" id="UP001206126"/>
    </source>
</evidence>
<organism evidence="1 2">
    <name type="scientific">Massilia agilis</name>
    <dbReference type="NCBI Taxonomy" id="1811226"/>
    <lineage>
        <taxon>Bacteria</taxon>
        <taxon>Pseudomonadati</taxon>
        <taxon>Pseudomonadota</taxon>
        <taxon>Betaproteobacteria</taxon>
        <taxon>Burkholderiales</taxon>
        <taxon>Oxalobacteraceae</taxon>
        <taxon>Telluria group</taxon>
        <taxon>Massilia</taxon>
    </lineage>
</organism>
<keyword evidence="2" id="KW-1185">Reference proteome</keyword>
<proteinExistence type="predicted"/>
<evidence type="ECO:0008006" key="3">
    <source>
        <dbReference type="Google" id="ProtNLM"/>
    </source>
</evidence>
<reference evidence="1 2" key="1">
    <citation type="submission" date="2022-08" db="EMBL/GenBank/DDBJ databases">
        <title>Reclassification of Massilia species as members of the genera Telluria, Duganella, Pseudoduganella, Mokoshia gen. nov. and Zemynaea gen. nov. using orthogonal and non-orthogonal genome-based approaches.</title>
        <authorList>
            <person name="Bowman J.P."/>
        </authorList>
    </citation>
    <scope>NUCLEOTIDE SEQUENCE [LARGE SCALE GENOMIC DNA]</scope>
    <source>
        <strain evidence="1 2">JCM 31605</strain>
    </source>
</reference>
<name>A0ABT2DD18_9BURK</name>
<evidence type="ECO:0000313" key="1">
    <source>
        <dbReference type="EMBL" id="MCS0809195.1"/>
    </source>
</evidence>
<protein>
    <recommendedName>
        <fullName evidence="3">DUF4263 domain-containing protein</fullName>
    </recommendedName>
</protein>
<gene>
    <name evidence="1" type="ORF">NX774_14795</name>
</gene>
<accession>A0ABT2DD18</accession>
<comment type="caution">
    <text evidence="1">The sequence shown here is derived from an EMBL/GenBank/DDBJ whole genome shotgun (WGS) entry which is preliminary data.</text>
</comment>
<dbReference type="RefSeq" id="WP_258823008.1">
    <property type="nucleotide sequence ID" value="NZ_JANUHB010000003.1"/>
</dbReference>
<dbReference type="Proteomes" id="UP001206126">
    <property type="component" value="Unassembled WGS sequence"/>
</dbReference>
<sequence length="396" mass="44399">MHIPSSRVYCEIRGEEGGVWFVPANGGKESAVLIKAPTSTLKALVAGAELSFVFAVQDRYLCCGVRVYDVPEAPLLLCRIQRHDEEHATLRRIVAAGQSPIFLFNEVDVCVAWADSRITNDDSRLLIDFLSMRQEFYAGEFPKPASEFLDVFCTATNLQERVTDAANFRALETTVAHGPWMSNIVSFPGVRDTQSIVLNDLDEGGVLERAIWASLESVFPFTLHRSPQVTVGKKQRELVDVAASYEYGSFFIEAKDLSILTAGFDRTRQRRLSGIQKQTRKAIDQLIGASKAAKRGERITDRHGNTVSFILDRPIHCIVLLSDLMHEGDWRTIEESLGAAMLTTGDFFHVLDLRELVTMLKCSNGDARLLDYNLIKRCERFFETGSVHIRSRPAPR</sequence>